<name>A0ABQ9D6Z3_9PASS</name>
<dbReference type="EMBL" id="WHWB01034150">
    <property type="protein sequence ID" value="KAJ7413218.1"/>
    <property type="molecule type" value="Genomic_DNA"/>
</dbReference>
<organism evidence="1 2">
    <name type="scientific">Willisornis vidua</name>
    <name type="common">Xingu scale-backed antbird</name>
    <dbReference type="NCBI Taxonomy" id="1566151"/>
    <lineage>
        <taxon>Eukaryota</taxon>
        <taxon>Metazoa</taxon>
        <taxon>Chordata</taxon>
        <taxon>Craniata</taxon>
        <taxon>Vertebrata</taxon>
        <taxon>Euteleostomi</taxon>
        <taxon>Archelosauria</taxon>
        <taxon>Archosauria</taxon>
        <taxon>Dinosauria</taxon>
        <taxon>Saurischia</taxon>
        <taxon>Theropoda</taxon>
        <taxon>Coelurosauria</taxon>
        <taxon>Aves</taxon>
        <taxon>Neognathae</taxon>
        <taxon>Neoaves</taxon>
        <taxon>Telluraves</taxon>
        <taxon>Australaves</taxon>
        <taxon>Passeriformes</taxon>
        <taxon>Thamnophilidae</taxon>
        <taxon>Willisornis</taxon>
    </lineage>
</organism>
<evidence type="ECO:0000313" key="1">
    <source>
        <dbReference type="EMBL" id="KAJ7413218.1"/>
    </source>
</evidence>
<dbReference type="Proteomes" id="UP001145742">
    <property type="component" value="Unassembled WGS sequence"/>
</dbReference>
<gene>
    <name evidence="1" type="ORF">WISP_91393</name>
</gene>
<accession>A0ABQ9D6Z3</accession>
<comment type="caution">
    <text evidence="1">The sequence shown here is derived from an EMBL/GenBank/DDBJ whole genome shotgun (WGS) entry which is preliminary data.</text>
</comment>
<evidence type="ECO:0000313" key="2">
    <source>
        <dbReference type="Proteomes" id="UP001145742"/>
    </source>
</evidence>
<protein>
    <submittedName>
        <fullName evidence="1">Uncharacterized protein</fullName>
    </submittedName>
</protein>
<sequence length="129" mass="14342">MGARPGAAPLFSRAGPAQESSCSTIAHRTPCWGVLRPMKGVKSAPASVWTDSSYPECDTHERSVKKEELLSCGHQTLDKFGIEVKKRRKCSTMCHQITKDSTVLINLGMLNGRINWTDPFGKLHFIQRK</sequence>
<proteinExistence type="predicted"/>
<keyword evidence="2" id="KW-1185">Reference proteome</keyword>
<reference evidence="1" key="1">
    <citation type="submission" date="2019-10" db="EMBL/GenBank/DDBJ databases">
        <authorList>
            <person name="Soares A.E.R."/>
            <person name="Aleixo A."/>
            <person name="Schneider P."/>
            <person name="Miyaki C.Y."/>
            <person name="Schneider M.P."/>
            <person name="Mello C."/>
            <person name="Vasconcelos A.T.R."/>
        </authorList>
    </citation>
    <scope>NUCLEOTIDE SEQUENCE</scope>
    <source>
        <tissue evidence="1">Muscle</tissue>
    </source>
</reference>